<protein>
    <submittedName>
        <fullName evidence="1">DUF3737 family protein</fullName>
    </submittedName>
</protein>
<dbReference type="OrthoDB" id="9803285at2"/>
<keyword evidence="2" id="KW-1185">Reference proteome</keyword>
<dbReference type="SUPFAM" id="SSF51126">
    <property type="entry name" value="Pectin lyase-like"/>
    <property type="match status" value="1"/>
</dbReference>
<sequence>MTSHYIFKHFTGERALFKTHDAHIEHSTFDDGESPLKESDELTISDTTFGWKYPLWYCRNVSLSHSTLLETARSGIWYTHNISIDNSAINAPKTFRKSSHITIANSSIPYADETLWNCSDITMTNVNVRGDYFGMNSSNINLDNVKIDGNYAFDGGKNIVIRNSHLATKDALWNTENVTVYDSVITGEYIGWNSKNLTFINCVIESNQGLCYIDGLTLKNCIVRNTDLAFEYCSDIDAQITSPVLSIKNPINGLIAAPHIDNIIFDDPDIDPSATKIKTNNSLSLKDN</sequence>
<dbReference type="AlphaFoldDB" id="A0A4R0QYW7"/>
<dbReference type="Proteomes" id="UP000291289">
    <property type="component" value="Unassembled WGS sequence"/>
</dbReference>
<reference evidence="1 2" key="1">
    <citation type="submission" date="2018-12" db="EMBL/GenBank/DDBJ databases">
        <title>Alloscrdovia theropitheci sp. nov: a novel taxon from the feces of the bleeding-herat monkey (Theropithecus geleda).</title>
        <authorList>
            <person name="Modesto M."/>
        </authorList>
    </citation>
    <scope>NUCLEOTIDE SEQUENCE [LARGE SCALE GENOMIC DNA]</scope>
    <source>
        <strain evidence="1 2">GLDI4/2</strain>
    </source>
</reference>
<dbReference type="SMART" id="SM00710">
    <property type="entry name" value="PbH1"/>
    <property type="match status" value="4"/>
</dbReference>
<dbReference type="EMBL" id="RXLP01000001">
    <property type="protein sequence ID" value="TCD55050.1"/>
    <property type="molecule type" value="Genomic_DNA"/>
</dbReference>
<dbReference type="RefSeq" id="WP_131282900.1">
    <property type="nucleotide sequence ID" value="NZ_RXLP01000001.1"/>
</dbReference>
<dbReference type="InterPro" id="IPR022208">
    <property type="entry name" value="DUF3737"/>
</dbReference>
<organism evidence="1 2">
    <name type="scientific">Alloscardovia theropitheci</name>
    <dbReference type="NCBI Taxonomy" id="2496842"/>
    <lineage>
        <taxon>Bacteria</taxon>
        <taxon>Bacillati</taxon>
        <taxon>Actinomycetota</taxon>
        <taxon>Actinomycetes</taxon>
        <taxon>Bifidobacteriales</taxon>
        <taxon>Bifidobacteriaceae</taxon>
        <taxon>Alloscardovia</taxon>
    </lineage>
</organism>
<comment type="caution">
    <text evidence="1">The sequence shown here is derived from an EMBL/GenBank/DDBJ whole genome shotgun (WGS) entry which is preliminary data.</text>
</comment>
<accession>A0A4R0QYW7</accession>
<proteinExistence type="predicted"/>
<dbReference type="InterPro" id="IPR006626">
    <property type="entry name" value="PbH1"/>
</dbReference>
<dbReference type="Pfam" id="PF12541">
    <property type="entry name" value="DUF3737"/>
    <property type="match status" value="1"/>
</dbReference>
<dbReference type="InterPro" id="IPR011050">
    <property type="entry name" value="Pectin_lyase_fold/virulence"/>
</dbReference>
<evidence type="ECO:0000313" key="2">
    <source>
        <dbReference type="Proteomes" id="UP000291289"/>
    </source>
</evidence>
<evidence type="ECO:0000313" key="1">
    <source>
        <dbReference type="EMBL" id="TCD55050.1"/>
    </source>
</evidence>
<name>A0A4R0QYW7_9BIFI</name>
<gene>
    <name evidence="1" type="ORF">EJ419_00140</name>
</gene>